<comment type="caution">
    <text evidence="1">The sequence shown here is derived from an EMBL/GenBank/DDBJ whole genome shotgun (WGS) entry which is preliminary data.</text>
</comment>
<protein>
    <submittedName>
        <fullName evidence="1">Uncharacterized protein</fullName>
    </submittedName>
</protein>
<sequence length="264" mass="28225">MPKAEALALVSDFAAATGRSAWPKLDRAKLAAGLTERIDDPNRIHQRQTPLCGPCTLFRAVAITDPEAYARAAIDLFNNGSATIGKLKLRPGSELLASAPGGNTDTADWITLATLRDTDNWFLSPAGLLGGNVAGITRPGTLKSWLRDVGFGQIRDETYLAVASKPIPTALAAGIGTAGTLHVAGWFVALFIDSEMIESNSDATALIPNHWVTLTSPIVDKGVVSYDGPISLTVYSWGKGAMPVLCQTKRSFMDKYFGYVAFRR</sequence>
<proteinExistence type="predicted"/>
<name>A0A9X1Y9S8_9PROT</name>
<accession>A0A9X1Y9S8</accession>
<keyword evidence="2" id="KW-1185">Reference proteome</keyword>
<dbReference type="Proteomes" id="UP001139516">
    <property type="component" value="Unassembled WGS sequence"/>
</dbReference>
<gene>
    <name evidence="1" type="ORF">M0638_17470</name>
</gene>
<dbReference type="RefSeq" id="WP_248668284.1">
    <property type="nucleotide sequence ID" value="NZ_JALPRX010000076.1"/>
</dbReference>
<dbReference type="EMBL" id="JALPRX010000076">
    <property type="protein sequence ID" value="MCK8786168.1"/>
    <property type="molecule type" value="Genomic_DNA"/>
</dbReference>
<evidence type="ECO:0000313" key="1">
    <source>
        <dbReference type="EMBL" id="MCK8786168.1"/>
    </source>
</evidence>
<dbReference type="AlphaFoldDB" id="A0A9X1Y9S8"/>
<organism evidence="1 2">
    <name type="scientific">Roseomonas acroporae</name>
    <dbReference type="NCBI Taxonomy" id="2937791"/>
    <lineage>
        <taxon>Bacteria</taxon>
        <taxon>Pseudomonadati</taxon>
        <taxon>Pseudomonadota</taxon>
        <taxon>Alphaproteobacteria</taxon>
        <taxon>Acetobacterales</taxon>
        <taxon>Roseomonadaceae</taxon>
        <taxon>Roseomonas</taxon>
    </lineage>
</organism>
<evidence type="ECO:0000313" key="2">
    <source>
        <dbReference type="Proteomes" id="UP001139516"/>
    </source>
</evidence>
<reference evidence="1" key="1">
    <citation type="submission" date="2022-04" db="EMBL/GenBank/DDBJ databases">
        <title>Roseomonas acroporae sp. nov., isolated from coral Acropora digitifera.</title>
        <authorList>
            <person name="Sun H."/>
        </authorList>
    </citation>
    <scope>NUCLEOTIDE SEQUENCE</scope>
    <source>
        <strain evidence="1">NAR14</strain>
    </source>
</reference>